<gene>
    <name evidence="1" type="ORF">GE061_017395</name>
</gene>
<dbReference type="EMBL" id="WIXP02000008">
    <property type="protein sequence ID" value="KAF6206170.1"/>
    <property type="molecule type" value="Genomic_DNA"/>
</dbReference>
<dbReference type="SUPFAM" id="SSF55729">
    <property type="entry name" value="Acyl-CoA N-acyltransferases (Nat)"/>
    <property type="match status" value="1"/>
</dbReference>
<evidence type="ECO:0000313" key="1">
    <source>
        <dbReference type="EMBL" id="KAF6206170.1"/>
    </source>
</evidence>
<accession>A0A8S9XAQ9</accession>
<dbReference type="Gene3D" id="3.40.630.30">
    <property type="match status" value="1"/>
</dbReference>
<name>A0A8S9XAQ9_APOLU</name>
<proteinExistence type="predicted"/>
<dbReference type="PANTHER" id="PTHR20905">
    <property type="entry name" value="N-ACETYLTRANSFERASE-RELATED"/>
    <property type="match status" value="1"/>
</dbReference>
<dbReference type="GO" id="GO:0008080">
    <property type="term" value="F:N-acetyltransferase activity"/>
    <property type="evidence" value="ECO:0007669"/>
    <property type="project" value="TreeGrafter"/>
</dbReference>
<reference evidence="1" key="1">
    <citation type="journal article" date="2021" name="Mol. Ecol. Resour.">
        <title>Apolygus lucorum genome provides insights into omnivorousness and mesophyll feeding.</title>
        <authorList>
            <person name="Liu Y."/>
            <person name="Liu H."/>
            <person name="Wang H."/>
            <person name="Huang T."/>
            <person name="Liu B."/>
            <person name="Yang B."/>
            <person name="Yin L."/>
            <person name="Li B."/>
            <person name="Zhang Y."/>
            <person name="Zhang S."/>
            <person name="Jiang F."/>
            <person name="Zhang X."/>
            <person name="Ren Y."/>
            <person name="Wang B."/>
            <person name="Wang S."/>
            <person name="Lu Y."/>
            <person name="Wu K."/>
            <person name="Fan W."/>
            <person name="Wang G."/>
        </authorList>
    </citation>
    <scope>NUCLEOTIDE SEQUENCE</scope>
    <source>
        <strain evidence="1">12Hb</strain>
    </source>
</reference>
<dbReference type="AlphaFoldDB" id="A0A8S9XAQ9"/>
<dbReference type="Proteomes" id="UP000466442">
    <property type="component" value="Unassembled WGS sequence"/>
</dbReference>
<dbReference type="InterPro" id="IPR016181">
    <property type="entry name" value="Acyl_CoA_acyltransferase"/>
</dbReference>
<evidence type="ECO:0000313" key="2">
    <source>
        <dbReference type="Proteomes" id="UP000466442"/>
    </source>
</evidence>
<evidence type="ECO:0008006" key="3">
    <source>
        <dbReference type="Google" id="ProtNLM"/>
    </source>
</evidence>
<keyword evidence="2" id="KW-1185">Reference proteome</keyword>
<comment type="caution">
    <text evidence="1">The sequence shown here is derived from an EMBL/GenBank/DDBJ whole genome shotgun (WGS) entry which is preliminary data.</text>
</comment>
<protein>
    <recommendedName>
        <fullName evidence="3">N-acetyltransferase domain-containing protein</fullName>
    </recommendedName>
</protein>
<organism evidence="1 2">
    <name type="scientific">Apolygus lucorum</name>
    <name type="common">Small green plant bug</name>
    <name type="synonym">Lygocoris lucorum</name>
    <dbReference type="NCBI Taxonomy" id="248454"/>
    <lineage>
        <taxon>Eukaryota</taxon>
        <taxon>Metazoa</taxon>
        <taxon>Ecdysozoa</taxon>
        <taxon>Arthropoda</taxon>
        <taxon>Hexapoda</taxon>
        <taxon>Insecta</taxon>
        <taxon>Pterygota</taxon>
        <taxon>Neoptera</taxon>
        <taxon>Paraneoptera</taxon>
        <taxon>Hemiptera</taxon>
        <taxon>Heteroptera</taxon>
        <taxon>Panheteroptera</taxon>
        <taxon>Cimicomorpha</taxon>
        <taxon>Miridae</taxon>
        <taxon>Mirini</taxon>
        <taxon>Apolygus</taxon>
    </lineage>
</organism>
<dbReference type="PANTHER" id="PTHR20905:SF28">
    <property type="entry name" value="GH28833P-RELATED"/>
    <property type="match status" value="1"/>
</dbReference>
<sequence>MFDIEFLRKYPEFGVCEGVQLTLLPPRMRPKPLDEVIRDDEELDTRIKSEKKKIPESPEAVVFAKSYLPAHIWFELPMGNGVVVQIQDLIPEDYPVVLQFLTEQSLPAEPLCKAMRLQDDEEGIREIIHQIVYCMDCATSLVAVDGQKRLIGALIGKIEDIDECTEKMFHKNVFLSKRLQTMFNIQQFILKTVNMHEKYNCRTYYRIYHMIVHREWQNKGVEKALITAALKLCSIFKIWRIAGIFSMYKDQYYMKQFGGKIELEVYFSEWRTDRGLRIFRGTGKTEPKIVLMSAPVPESFLTSAEEAPPFVPLSSERARRFIKKRLHLWDELDIFRACQCAKKTVVAKKHKKRRMKKLRSQGTLVDVPSPSLVKVASSSILKTVKVN</sequence>